<dbReference type="Gene3D" id="1.10.3210.10">
    <property type="entry name" value="Hypothetical protein af1432"/>
    <property type="match status" value="1"/>
</dbReference>
<evidence type="ECO:0000313" key="3">
    <source>
        <dbReference type="Proteomes" id="UP000273278"/>
    </source>
</evidence>
<dbReference type="InterPro" id="IPR003607">
    <property type="entry name" value="HD/PDEase_dom"/>
</dbReference>
<dbReference type="Proteomes" id="UP000273278">
    <property type="component" value="Chromosome"/>
</dbReference>
<evidence type="ECO:0000259" key="1">
    <source>
        <dbReference type="SMART" id="SM00471"/>
    </source>
</evidence>
<dbReference type="Pfam" id="PF01966">
    <property type="entry name" value="HD"/>
    <property type="match status" value="1"/>
</dbReference>
<protein>
    <recommendedName>
        <fullName evidence="1">HD/PDEase domain-containing protein</fullName>
    </recommendedName>
</protein>
<name>A0A3G3IJI8_9ARCH</name>
<dbReference type="GeneID" id="41322405"/>
<proteinExistence type="predicted"/>
<feature type="domain" description="HD/PDEase" evidence="1">
    <location>
        <begin position="24"/>
        <end position="145"/>
    </location>
</feature>
<evidence type="ECO:0000313" key="2">
    <source>
        <dbReference type="EMBL" id="AYQ55734.1"/>
    </source>
</evidence>
<gene>
    <name evidence="2" type="ORF">BKD89_08040</name>
</gene>
<dbReference type="CDD" id="cd00077">
    <property type="entry name" value="HDc"/>
    <property type="match status" value="1"/>
</dbReference>
<dbReference type="SMART" id="SM00471">
    <property type="entry name" value="HDc"/>
    <property type="match status" value="1"/>
</dbReference>
<dbReference type="SUPFAM" id="SSF109604">
    <property type="entry name" value="HD-domain/PDEase-like"/>
    <property type="match status" value="1"/>
</dbReference>
<dbReference type="InterPro" id="IPR006674">
    <property type="entry name" value="HD_domain"/>
</dbReference>
<dbReference type="PANTHER" id="PTHR38659">
    <property type="entry name" value="METAL-DEPENDENT PHOSPHOHYDROLASE"/>
    <property type="match status" value="1"/>
</dbReference>
<dbReference type="EMBL" id="CP017686">
    <property type="protein sequence ID" value="AYQ55734.1"/>
    <property type="molecule type" value="Genomic_DNA"/>
</dbReference>
<dbReference type="PANTHER" id="PTHR38659:SF2">
    <property type="entry name" value="HDIG DOMAIN PROTEIN"/>
    <property type="match status" value="1"/>
</dbReference>
<dbReference type="AlphaFoldDB" id="A0A3G3IJI8"/>
<reference evidence="2 3" key="1">
    <citation type="submission" date="2016-10" db="EMBL/GenBank/DDBJ databases">
        <title>Complete genome of the TMA-utilizing, human hosted archaeon Methanomethylophilus alvus Gen. nov, sp. nov., strain Mx-05, derived from a pure culture.</title>
        <authorList>
            <person name="Brugere J.-F."/>
            <person name="Ben Hania W."/>
            <person name="Chaudhary P.P."/>
            <person name="Gaci N."/>
            <person name="Borrel G."/>
            <person name="Cao Van Tuat L."/>
            <person name="Fardeau M.-L."/>
            <person name="Harris H.M.B."/>
            <person name="O'Toole P.W."/>
            <person name="Ollivier B."/>
        </authorList>
    </citation>
    <scope>NUCLEOTIDE SEQUENCE [LARGE SCALE GENOMIC DNA]</scope>
    <source>
        <strain evidence="2 3">Mx-05</strain>
    </source>
</reference>
<accession>A0A3G3IJI8</accession>
<organism evidence="2 3">
    <name type="scientific">Methanomethylophilus alvi</name>
    <dbReference type="NCBI Taxonomy" id="1291540"/>
    <lineage>
        <taxon>Archaea</taxon>
        <taxon>Methanobacteriati</taxon>
        <taxon>Thermoplasmatota</taxon>
        <taxon>Thermoplasmata</taxon>
        <taxon>Methanomassiliicoccales</taxon>
        <taxon>Methanomethylophilaceae</taxon>
        <taxon>Methanomethylophilus</taxon>
    </lineage>
</organism>
<dbReference type="NCBIfam" id="TIGR00277">
    <property type="entry name" value="HDIG"/>
    <property type="match status" value="1"/>
</dbReference>
<dbReference type="RefSeq" id="WP_022532586.1">
    <property type="nucleotide sequence ID" value="NZ_CAYARL010000009.1"/>
</dbReference>
<dbReference type="InterPro" id="IPR006675">
    <property type="entry name" value="HDIG_dom"/>
</dbReference>
<sequence>MSRKTTDRIPTDEECIALLWDAGCKKRVVIHCATVRAVAEEIAKGIPEADMDLVVAGALLHDIGRSQDHSIMHASIGAGIVQNYGLPSCLSDIVRKHTGAGLDDTDVVELGLPPGDYMPRTIEEKIVAHADNLVSDNRVVTHEHSVEKLRAKGAERGADRIEALHRELSGIYGRDLDLLVAEIGEYPKLKGVKP</sequence>